<gene>
    <name evidence="3" type="ORF">HYALB_00008770</name>
</gene>
<dbReference type="EMBL" id="CAJVRM010000065">
    <property type="protein sequence ID" value="CAG8973178.1"/>
    <property type="molecule type" value="Genomic_DNA"/>
</dbReference>
<feature type="domain" description="Alpha-carbonic anhydrase" evidence="2">
    <location>
        <begin position="37"/>
        <end position="269"/>
    </location>
</feature>
<keyword evidence="4" id="KW-1185">Reference proteome</keyword>
<sequence>MYYSLLALAVIKFTLACPRHDFGIHNNVIGKRAAHDKDWSYETSFNWGKINADYTACQTGTNQSPIPLTLTQGISQVHIPIFNYGTPIAGNVYNWEHGPSFTADTNATPLTQGPSMTFDNQTLYFQGWHIHAPADHSIQGERSKAELHLVHANAYNITRAVVAILIDPGNVDSAFASQFINAPCPSFNSTDSIPVPNMDLSLAIREAGNFAEFWTYDGSLTSPPCTEGVRFFVSRSVMTVSNKQMQDILRVSTFSARREQEVWLHSINI</sequence>
<dbReference type="InterPro" id="IPR036398">
    <property type="entry name" value="CA_dom_sf"/>
</dbReference>
<keyword evidence="1" id="KW-0732">Signal</keyword>
<dbReference type="CDD" id="cd03124">
    <property type="entry name" value="alpha_CA_prokaryotic_like"/>
    <property type="match status" value="1"/>
</dbReference>
<protein>
    <recommendedName>
        <fullName evidence="2">Alpha-carbonic anhydrase domain-containing protein</fullName>
    </recommendedName>
</protein>
<dbReference type="SMART" id="SM01057">
    <property type="entry name" value="Carb_anhydrase"/>
    <property type="match status" value="1"/>
</dbReference>
<dbReference type="InterPro" id="IPR041891">
    <property type="entry name" value="Alpha_CA_prokaryot-like"/>
</dbReference>
<dbReference type="AlphaFoldDB" id="A0A9N9LFM8"/>
<dbReference type="InterPro" id="IPR001148">
    <property type="entry name" value="CA_dom"/>
</dbReference>
<dbReference type="SUPFAM" id="SSF51069">
    <property type="entry name" value="Carbonic anhydrase"/>
    <property type="match status" value="1"/>
</dbReference>
<name>A0A9N9LFM8_9HELO</name>
<dbReference type="Proteomes" id="UP000701801">
    <property type="component" value="Unassembled WGS sequence"/>
</dbReference>
<accession>A0A9N9LFM8</accession>
<dbReference type="GO" id="GO:0004089">
    <property type="term" value="F:carbonate dehydratase activity"/>
    <property type="evidence" value="ECO:0007669"/>
    <property type="project" value="InterPro"/>
</dbReference>
<dbReference type="GO" id="GO:0008270">
    <property type="term" value="F:zinc ion binding"/>
    <property type="evidence" value="ECO:0007669"/>
    <property type="project" value="InterPro"/>
</dbReference>
<reference evidence="3" key="1">
    <citation type="submission" date="2021-07" db="EMBL/GenBank/DDBJ databases">
        <authorList>
            <person name="Durling M."/>
        </authorList>
    </citation>
    <scope>NUCLEOTIDE SEQUENCE</scope>
</reference>
<dbReference type="PROSITE" id="PS51144">
    <property type="entry name" value="ALPHA_CA_2"/>
    <property type="match status" value="1"/>
</dbReference>
<dbReference type="Gene3D" id="3.10.200.10">
    <property type="entry name" value="Alpha carbonic anhydrase"/>
    <property type="match status" value="1"/>
</dbReference>
<feature type="chain" id="PRO_5040262926" description="Alpha-carbonic anhydrase domain-containing protein" evidence="1">
    <location>
        <begin position="17"/>
        <end position="269"/>
    </location>
</feature>
<evidence type="ECO:0000259" key="2">
    <source>
        <dbReference type="PROSITE" id="PS51144"/>
    </source>
</evidence>
<evidence type="ECO:0000313" key="4">
    <source>
        <dbReference type="Proteomes" id="UP000701801"/>
    </source>
</evidence>
<comment type="caution">
    <text evidence="3">The sequence shown here is derived from an EMBL/GenBank/DDBJ whole genome shotgun (WGS) entry which is preliminary data.</text>
</comment>
<dbReference type="Pfam" id="PF00194">
    <property type="entry name" value="Carb_anhydrase"/>
    <property type="match status" value="1"/>
</dbReference>
<proteinExistence type="predicted"/>
<dbReference type="InterPro" id="IPR023561">
    <property type="entry name" value="Carbonic_anhydrase_a-class"/>
</dbReference>
<dbReference type="OrthoDB" id="429145at2759"/>
<feature type="signal peptide" evidence="1">
    <location>
        <begin position="1"/>
        <end position="16"/>
    </location>
</feature>
<dbReference type="PANTHER" id="PTHR18952:SF274">
    <property type="entry name" value="ALPHA-CARBONIC ANHYDRASE DOMAIN-CONTAINING PROTEIN"/>
    <property type="match status" value="1"/>
</dbReference>
<evidence type="ECO:0000256" key="1">
    <source>
        <dbReference type="SAM" id="SignalP"/>
    </source>
</evidence>
<evidence type="ECO:0000313" key="3">
    <source>
        <dbReference type="EMBL" id="CAG8973178.1"/>
    </source>
</evidence>
<organism evidence="3 4">
    <name type="scientific">Hymenoscyphus albidus</name>
    <dbReference type="NCBI Taxonomy" id="595503"/>
    <lineage>
        <taxon>Eukaryota</taxon>
        <taxon>Fungi</taxon>
        <taxon>Dikarya</taxon>
        <taxon>Ascomycota</taxon>
        <taxon>Pezizomycotina</taxon>
        <taxon>Leotiomycetes</taxon>
        <taxon>Helotiales</taxon>
        <taxon>Helotiaceae</taxon>
        <taxon>Hymenoscyphus</taxon>
    </lineage>
</organism>
<dbReference type="PANTHER" id="PTHR18952">
    <property type="entry name" value="CARBONIC ANHYDRASE"/>
    <property type="match status" value="1"/>
</dbReference>